<name>F1Z691_9SPHN</name>
<proteinExistence type="predicted"/>
<dbReference type="InterPro" id="IPR038109">
    <property type="entry name" value="DNA_bind_recomb_sf"/>
</dbReference>
<dbReference type="EMBL" id="AEWJ01000024">
    <property type="protein sequence ID" value="EGD59873.1"/>
    <property type="molecule type" value="Genomic_DNA"/>
</dbReference>
<dbReference type="InterPro" id="IPR006119">
    <property type="entry name" value="Resolv_N"/>
</dbReference>
<dbReference type="PROSITE" id="PS51737">
    <property type="entry name" value="RECOMBINASE_DNA_BIND"/>
    <property type="match status" value="1"/>
</dbReference>
<feature type="coiled-coil region" evidence="1">
    <location>
        <begin position="391"/>
        <end position="438"/>
    </location>
</feature>
<feature type="compositionally biased region" description="Polar residues" evidence="2">
    <location>
        <begin position="534"/>
        <end position="544"/>
    </location>
</feature>
<dbReference type="PANTHER" id="PTHR30461:SF23">
    <property type="entry name" value="DNA RECOMBINASE-RELATED"/>
    <property type="match status" value="1"/>
</dbReference>
<dbReference type="AlphaFoldDB" id="F1Z691"/>
<dbReference type="InterPro" id="IPR050639">
    <property type="entry name" value="SSR_resolvase"/>
</dbReference>
<dbReference type="PROSITE" id="PS51736">
    <property type="entry name" value="RECOMBINASES_3"/>
    <property type="match status" value="1"/>
</dbReference>
<dbReference type="OrthoDB" id="7277848at2"/>
<dbReference type="Gene3D" id="3.90.1750.20">
    <property type="entry name" value="Putative Large Serine Recombinase, Chain B, Domain 2"/>
    <property type="match status" value="1"/>
</dbReference>
<comment type="caution">
    <text evidence="5">The sequence shown here is derived from an EMBL/GenBank/DDBJ whole genome shotgun (WGS) entry which is preliminary data.</text>
</comment>
<dbReference type="InterPro" id="IPR036162">
    <property type="entry name" value="Resolvase-like_N_sf"/>
</dbReference>
<evidence type="ECO:0000313" key="6">
    <source>
        <dbReference type="Proteomes" id="UP000004728"/>
    </source>
</evidence>
<keyword evidence="6" id="KW-1185">Reference proteome</keyword>
<dbReference type="PANTHER" id="PTHR30461">
    <property type="entry name" value="DNA-INVERTASE FROM LAMBDOID PROPHAGE"/>
    <property type="match status" value="1"/>
</dbReference>
<evidence type="ECO:0000256" key="2">
    <source>
        <dbReference type="SAM" id="MobiDB-lite"/>
    </source>
</evidence>
<dbReference type="InterPro" id="IPR011109">
    <property type="entry name" value="DNA_bind_recombinase_dom"/>
</dbReference>
<dbReference type="InParanoid" id="F1Z691"/>
<sequence length="544" mass="61036">MRTIIYARFSTDLQNPKSCEDQITELTERCQREGWEIVGTYADEDTRGAAGIDESARPGMHRLLQHVKQGGVDQVLAETTSRIARHRGDLHKVHEWITFVGARLFTTGQGEITEVTATIHGLMDAEFSRTTGHHVRRGQAGSVKDGRSPCGVAYGYATDNKIAENGRPERGRRIIDTVEAAIVIRIFTEYAQDLSPRQIAERLNAEGVPSPRGGKWKASTITGDRKRKNGMLNNRLYIGQLIIRRTTKVRHPDTRNYVIQPLPESEWIIQEKPDLRIVPDDLWQTVQERRQKFDGHHFRAQRRPKQLLSGIGVCGVCGGQWIVIGDERWGCTNFRNGHGCANNRTITTKRYQERVLSGLQERMLDPALLSAFVKEYHAEYVRRSADQTRQRNRLEKRRLDAANRIANLVEAIADDGYTKELKDGLARAKAEQARIEAEMMEIDAIPVVALHPGIAESYRMQVRDLAQTLSRDEESRRQAHNIVRGLIERVTMTPSGGERGVDIEVSGRLATILSLASGKPVPANMYAGDGAGSGNRTRLTSLEG</sequence>
<dbReference type="Proteomes" id="UP000004728">
    <property type="component" value="Unassembled WGS sequence"/>
</dbReference>
<dbReference type="Gene3D" id="3.40.50.1390">
    <property type="entry name" value="Resolvase, N-terminal catalytic domain"/>
    <property type="match status" value="1"/>
</dbReference>
<dbReference type="Pfam" id="PF00239">
    <property type="entry name" value="Resolvase"/>
    <property type="match status" value="1"/>
</dbReference>
<dbReference type="SMART" id="SM00857">
    <property type="entry name" value="Resolvase"/>
    <property type="match status" value="1"/>
</dbReference>
<feature type="domain" description="Recombinase" evidence="4">
    <location>
        <begin position="153"/>
        <end position="296"/>
    </location>
</feature>
<evidence type="ECO:0000259" key="4">
    <source>
        <dbReference type="PROSITE" id="PS51737"/>
    </source>
</evidence>
<organism evidence="5 6">
    <name type="scientific">Novosphingobium nitrogenifigens DSM 19370</name>
    <dbReference type="NCBI Taxonomy" id="983920"/>
    <lineage>
        <taxon>Bacteria</taxon>
        <taxon>Pseudomonadati</taxon>
        <taxon>Pseudomonadota</taxon>
        <taxon>Alphaproteobacteria</taxon>
        <taxon>Sphingomonadales</taxon>
        <taxon>Sphingomonadaceae</taxon>
        <taxon>Novosphingobium</taxon>
    </lineage>
</organism>
<dbReference type="Pfam" id="PF07508">
    <property type="entry name" value="Recombinase"/>
    <property type="match status" value="1"/>
</dbReference>
<accession>F1Z691</accession>
<keyword evidence="1" id="KW-0175">Coiled coil</keyword>
<gene>
    <name evidence="5" type="ORF">Y88_2312</name>
</gene>
<dbReference type="STRING" id="983920.Y88_2312"/>
<protein>
    <submittedName>
        <fullName evidence="5">Recombinase</fullName>
    </submittedName>
</protein>
<evidence type="ECO:0000256" key="1">
    <source>
        <dbReference type="SAM" id="Coils"/>
    </source>
</evidence>
<dbReference type="HOGENOM" id="CLU_010686_18_13_5"/>
<feature type="domain" description="Resolvase/invertase-type recombinase catalytic" evidence="3">
    <location>
        <begin position="2"/>
        <end position="159"/>
    </location>
</feature>
<evidence type="ECO:0000259" key="3">
    <source>
        <dbReference type="PROSITE" id="PS51736"/>
    </source>
</evidence>
<evidence type="ECO:0000313" key="5">
    <source>
        <dbReference type="EMBL" id="EGD59873.1"/>
    </source>
</evidence>
<dbReference type="RefSeq" id="WP_008069711.1">
    <property type="nucleotide sequence ID" value="NZ_GL876933.1"/>
</dbReference>
<dbReference type="GO" id="GO:0003677">
    <property type="term" value="F:DNA binding"/>
    <property type="evidence" value="ECO:0007669"/>
    <property type="project" value="InterPro"/>
</dbReference>
<dbReference type="SUPFAM" id="SSF53041">
    <property type="entry name" value="Resolvase-like"/>
    <property type="match status" value="1"/>
</dbReference>
<reference evidence="5 6" key="1">
    <citation type="journal article" date="2012" name="J. Bacteriol.">
        <title>Draft Genome Sequence of Novosphingobium nitrogenifigens Y88T.</title>
        <authorList>
            <person name="Strabala T.J."/>
            <person name="Macdonald L."/>
            <person name="Liu V."/>
            <person name="Smit A.M."/>
        </authorList>
    </citation>
    <scope>NUCLEOTIDE SEQUENCE [LARGE SCALE GENOMIC DNA]</scope>
    <source>
        <strain evidence="5 6">DSM 19370</strain>
    </source>
</reference>
<dbReference type="eggNOG" id="COG1961">
    <property type="taxonomic scope" value="Bacteria"/>
</dbReference>
<dbReference type="GO" id="GO:0000150">
    <property type="term" value="F:DNA strand exchange activity"/>
    <property type="evidence" value="ECO:0007669"/>
    <property type="project" value="InterPro"/>
</dbReference>
<feature type="region of interest" description="Disordered" evidence="2">
    <location>
        <begin position="523"/>
        <end position="544"/>
    </location>
</feature>
<dbReference type="CDD" id="cd00338">
    <property type="entry name" value="Ser_Recombinase"/>
    <property type="match status" value="1"/>
</dbReference>